<evidence type="ECO:0000313" key="2">
    <source>
        <dbReference type="EMBL" id="AEW05432.1"/>
    </source>
</evidence>
<gene>
    <name evidence="2" type="ordered locus">Sulac_1940</name>
</gene>
<evidence type="ECO:0000256" key="1">
    <source>
        <dbReference type="SAM" id="Phobius"/>
    </source>
</evidence>
<feature type="transmembrane region" description="Helical" evidence="1">
    <location>
        <begin position="64"/>
        <end position="83"/>
    </location>
</feature>
<protein>
    <recommendedName>
        <fullName evidence="4">TIGR04086 family membrane protein</fullName>
    </recommendedName>
</protein>
<evidence type="ECO:0008006" key="4">
    <source>
        <dbReference type="Google" id="ProtNLM"/>
    </source>
</evidence>
<dbReference type="EMBL" id="CP003179">
    <property type="protein sequence ID" value="AEW05432.1"/>
    <property type="molecule type" value="Genomic_DNA"/>
</dbReference>
<feature type="transmembrane region" description="Helical" evidence="1">
    <location>
        <begin position="39"/>
        <end position="58"/>
    </location>
</feature>
<accession>G8U1B2</accession>
<proteinExistence type="predicted"/>
<reference evidence="3" key="1">
    <citation type="submission" date="2011-12" db="EMBL/GenBank/DDBJ databases">
        <title>The complete genome of chromosome of Sulfobacillus acidophilus DSM 10332.</title>
        <authorList>
            <person name="Lucas S."/>
            <person name="Han J."/>
            <person name="Lapidus A."/>
            <person name="Bruce D."/>
            <person name="Goodwin L."/>
            <person name="Pitluck S."/>
            <person name="Peters L."/>
            <person name="Kyrpides N."/>
            <person name="Mavromatis K."/>
            <person name="Ivanova N."/>
            <person name="Mikhailova N."/>
            <person name="Chertkov O."/>
            <person name="Saunders E."/>
            <person name="Detter J.C."/>
            <person name="Tapia R."/>
            <person name="Han C."/>
            <person name="Land M."/>
            <person name="Hauser L."/>
            <person name="Markowitz V."/>
            <person name="Cheng J.-F."/>
            <person name="Hugenholtz P."/>
            <person name="Woyke T."/>
            <person name="Wu D."/>
            <person name="Pukall R."/>
            <person name="Gehrich-Schroeter G."/>
            <person name="Schneider S."/>
            <person name="Klenk H.-P."/>
            <person name="Eisen J.A."/>
        </authorList>
    </citation>
    <scope>NUCLEOTIDE SEQUENCE [LARGE SCALE GENOMIC DNA]</scope>
    <source>
        <strain evidence="3">ATCC 700253 / DSM 10332 / NAL</strain>
    </source>
</reference>
<dbReference type="HOGENOM" id="CLU_2083648_0_0_9"/>
<keyword evidence="1" id="KW-1133">Transmembrane helix</keyword>
<feature type="transmembrane region" description="Helical" evidence="1">
    <location>
        <begin position="6"/>
        <end position="27"/>
    </location>
</feature>
<organism evidence="2 3">
    <name type="scientific">Sulfobacillus acidophilus (strain ATCC 700253 / DSM 10332 / NAL)</name>
    <dbReference type="NCBI Taxonomy" id="679936"/>
    <lineage>
        <taxon>Bacteria</taxon>
        <taxon>Bacillati</taxon>
        <taxon>Bacillota</taxon>
        <taxon>Clostridia</taxon>
        <taxon>Eubacteriales</taxon>
        <taxon>Clostridiales Family XVII. Incertae Sedis</taxon>
        <taxon>Sulfobacillus</taxon>
    </lineage>
</organism>
<dbReference type="PATRIC" id="fig|679936.5.peg.2005"/>
<keyword evidence="1" id="KW-0812">Transmembrane</keyword>
<dbReference type="Pfam" id="PF12670">
    <property type="entry name" value="DUF3792"/>
    <property type="match status" value="1"/>
</dbReference>
<keyword evidence="1" id="KW-0472">Membrane</keyword>
<keyword evidence="3" id="KW-1185">Reference proteome</keyword>
<dbReference type="Proteomes" id="UP000005439">
    <property type="component" value="Chromosome"/>
</dbReference>
<reference evidence="2 3" key="2">
    <citation type="journal article" date="2012" name="Stand. Genomic Sci.">
        <title>Complete genome sequence of the moderately thermophilic mineral-sulfide-oxidizing firmicute Sulfobacillus acidophilus type strain (NAL(T)).</title>
        <authorList>
            <person name="Anderson I."/>
            <person name="Chertkov O."/>
            <person name="Chen A."/>
            <person name="Saunders E."/>
            <person name="Lapidus A."/>
            <person name="Nolan M."/>
            <person name="Lucas S."/>
            <person name="Hammon N."/>
            <person name="Deshpande S."/>
            <person name="Cheng J.F."/>
            <person name="Han C."/>
            <person name="Tapia R."/>
            <person name="Goodwin L.A."/>
            <person name="Pitluck S."/>
            <person name="Liolios K."/>
            <person name="Pagani I."/>
            <person name="Ivanova N."/>
            <person name="Mikhailova N."/>
            <person name="Pati A."/>
            <person name="Palaniappan K."/>
            <person name="Land M."/>
            <person name="Pan C."/>
            <person name="Rohde M."/>
            <person name="Pukall R."/>
            <person name="Goker M."/>
            <person name="Detter J.C."/>
            <person name="Woyke T."/>
            <person name="Bristow J."/>
            <person name="Eisen J.A."/>
            <person name="Markowitz V."/>
            <person name="Hugenholtz P."/>
            <person name="Kyrpides N.C."/>
            <person name="Klenk H.P."/>
            <person name="Mavromatis K."/>
        </authorList>
    </citation>
    <scope>NUCLEOTIDE SEQUENCE [LARGE SCALE GENOMIC DNA]</scope>
    <source>
        <strain evidence="3">ATCC 700253 / DSM 10332 / NAL</strain>
    </source>
</reference>
<dbReference type="STRING" id="679936.Sulac_1940"/>
<feature type="transmembrane region" description="Helical" evidence="1">
    <location>
        <begin position="95"/>
        <end position="116"/>
    </location>
</feature>
<dbReference type="NCBIfam" id="TIGR04086">
    <property type="entry name" value="TIGR04086_membr"/>
    <property type="match status" value="1"/>
</dbReference>
<dbReference type="InterPro" id="IPR023804">
    <property type="entry name" value="DUF3792_TM"/>
</dbReference>
<evidence type="ECO:0000313" key="3">
    <source>
        <dbReference type="Proteomes" id="UP000005439"/>
    </source>
</evidence>
<dbReference type="KEGG" id="sap:Sulac_1940"/>
<dbReference type="AlphaFoldDB" id="G8U1B2"/>
<name>G8U1B2_SULAD</name>
<sequence length="117" mass="11885">MSVRAILEGALAGVAVALGLAIVLALIDYHIGIAQSWQIRLVWVGSAVTALAAGWIAGKIAETAAWLHGALAAVTLTLVGTVMAETFQLASATHIWLSLAVALTMGTVGGVLARLAD</sequence>